<name>A0AAN7EX22_QUERU</name>
<organism evidence="1 2">
    <name type="scientific">Quercus rubra</name>
    <name type="common">Northern red oak</name>
    <name type="synonym">Quercus borealis</name>
    <dbReference type="NCBI Taxonomy" id="3512"/>
    <lineage>
        <taxon>Eukaryota</taxon>
        <taxon>Viridiplantae</taxon>
        <taxon>Streptophyta</taxon>
        <taxon>Embryophyta</taxon>
        <taxon>Tracheophyta</taxon>
        <taxon>Spermatophyta</taxon>
        <taxon>Magnoliopsida</taxon>
        <taxon>eudicotyledons</taxon>
        <taxon>Gunneridae</taxon>
        <taxon>Pentapetalae</taxon>
        <taxon>rosids</taxon>
        <taxon>fabids</taxon>
        <taxon>Fagales</taxon>
        <taxon>Fagaceae</taxon>
        <taxon>Quercus</taxon>
    </lineage>
</organism>
<evidence type="ECO:0000313" key="2">
    <source>
        <dbReference type="Proteomes" id="UP001324115"/>
    </source>
</evidence>
<gene>
    <name evidence="1" type="ORF">RGQ29_025116</name>
</gene>
<comment type="caution">
    <text evidence="1">The sequence shown here is derived from an EMBL/GenBank/DDBJ whole genome shotgun (WGS) entry which is preliminary data.</text>
</comment>
<dbReference type="Proteomes" id="UP001324115">
    <property type="component" value="Unassembled WGS sequence"/>
</dbReference>
<dbReference type="Gene3D" id="3.80.10.10">
    <property type="entry name" value="Ribonuclease Inhibitor"/>
    <property type="match status" value="1"/>
</dbReference>
<dbReference type="EMBL" id="JAXUIC010000007">
    <property type="protein sequence ID" value="KAK4581827.1"/>
    <property type="molecule type" value="Genomic_DNA"/>
</dbReference>
<dbReference type="SUPFAM" id="SSF52058">
    <property type="entry name" value="L domain-like"/>
    <property type="match status" value="1"/>
</dbReference>
<evidence type="ECO:0000313" key="1">
    <source>
        <dbReference type="EMBL" id="KAK4581827.1"/>
    </source>
</evidence>
<dbReference type="AlphaFoldDB" id="A0AAN7EX22"/>
<protein>
    <submittedName>
        <fullName evidence="1">Uncharacterized protein</fullName>
    </submittedName>
</protein>
<keyword evidence="2" id="KW-1185">Reference proteome</keyword>
<reference evidence="1 2" key="1">
    <citation type="journal article" date="2023" name="G3 (Bethesda)">
        <title>A haplotype-resolved chromosome-scale genome for Quercus rubra L. provides insights into the genetics of adaptive traits for red oak species.</title>
        <authorList>
            <person name="Kapoor B."/>
            <person name="Jenkins J."/>
            <person name="Schmutz J."/>
            <person name="Zhebentyayeva T."/>
            <person name="Kuelheim C."/>
            <person name="Coggeshall M."/>
            <person name="Heim C."/>
            <person name="Lasky J.R."/>
            <person name="Leites L."/>
            <person name="Islam-Faridi N."/>
            <person name="Romero-Severson J."/>
            <person name="DeLeo V.L."/>
            <person name="Lucas S.M."/>
            <person name="Lazic D."/>
            <person name="Gailing O."/>
            <person name="Carlson J."/>
            <person name="Staton M."/>
        </authorList>
    </citation>
    <scope>NUCLEOTIDE SEQUENCE [LARGE SCALE GENOMIC DNA]</scope>
    <source>
        <strain evidence="1">Pseudo-F2</strain>
    </source>
</reference>
<dbReference type="InterPro" id="IPR032675">
    <property type="entry name" value="LRR_dom_sf"/>
</dbReference>
<sequence length="398" mass="44534">MKYLQSLSMSNSGIREWPSSLTHLTKGLFWLELSNNENLGNFLHSPNKLQLLEEIDIPTANSFDGFSGYGFLHLEYLFLDSCDGDINELYFQYFPRLSHLTISNSNIISITQRISGLARLKTIHINNCKQLREIPTLPHSVRHVHVYECPSLDPQSSSRLLIQFGEILGILPNRVHEGARRNKSMDPFHDSESESECKILCSLTLPGTEIPKCLKFSHQSFGNSVSFWIGKKISKLAICIASRSVEAHKSIGINVNISINGCNLLDPDTSYSWTELWLFSVSLGQLNKLEQNKVEVICEIPDLNYGTELGNHTDFIKWVGVNVECSCYPQNSDVTCLPLPCAMNGCGSSSIPNDTELPPLLPVSSTSYASDLDHRVLNNGRNYILAGTGLQKQRRICL</sequence>
<accession>A0AAN7EX22</accession>
<proteinExistence type="predicted"/>